<dbReference type="PANTHER" id="PTHR43837:SF1">
    <property type="entry name" value="RIBOSOMAL PROTEIN US12 METHYLTHIOTRANSFERASE RIMO"/>
    <property type="match status" value="1"/>
</dbReference>
<feature type="domain" description="Radical SAM core" evidence="13">
    <location>
        <begin position="141"/>
        <end position="371"/>
    </location>
</feature>
<dbReference type="PANTHER" id="PTHR43837">
    <property type="entry name" value="RIBOSOMAL PROTEIN S12 METHYLTHIOTRANSFERASE RIMO"/>
    <property type="match status" value="1"/>
</dbReference>
<comment type="similarity">
    <text evidence="10">Belongs to the methylthiotransferase family. RimO subfamily.</text>
</comment>
<evidence type="ECO:0000256" key="7">
    <source>
        <dbReference type="ARBA" id="ARBA00023004"/>
    </source>
</evidence>
<dbReference type="Gene3D" id="3.80.30.20">
    <property type="entry name" value="tm_1862 like domain"/>
    <property type="match status" value="1"/>
</dbReference>
<sequence length="447" mass="50851">MKLLFISLGCDKNLVDSEVMLGLLSERGYEITNDEQDADVIVINTCCFINDAKTESIETILEMSELKKTGKLKALIVAGCLAERYKDEFRKEMSEVDAILGTTSFDKIVEAVDEALGGHNEEIFESIDHLPDTSKVERVVTTGSYMAYLKIAEGCDKHCTYCIIPSVRGKFRSVPMEKLVQEATNLAKRGVKELVLVAQETTLYGKDLYGEKKLPELLHKLAEIEGIEWIRLLYCYPEEITDELIETMATEPKVCHYIDMPIQHSQDTILKRMGRRTSTEQLKEVVQKLRTAMPDIAIRTTLISGFPGETLEDHEGMLAFVDEMEFDRLGVFTYSKEEDTPAANFENQVPEEEKERRRDEIMTLQQEISYECDQDMIGKQVKVLIEGYLYEDDIYVGRTYKDAPKVDGCIFVKSEEEIISGDFVDVTITGASEYDLIGEVIYRELTE</sequence>
<dbReference type="GO" id="GO:0046872">
    <property type="term" value="F:metal ion binding"/>
    <property type="evidence" value="ECO:0007669"/>
    <property type="project" value="UniProtKB-KW"/>
</dbReference>
<evidence type="ECO:0000313" key="14">
    <source>
        <dbReference type="EMBL" id="MBO8463032.1"/>
    </source>
</evidence>
<keyword evidence="14" id="KW-0689">Ribosomal protein</keyword>
<dbReference type="SUPFAM" id="SSF102114">
    <property type="entry name" value="Radical SAM enzymes"/>
    <property type="match status" value="1"/>
</dbReference>
<comment type="catalytic activity">
    <reaction evidence="10">
        <text>L-aspartate(89)-[ribosomal protein uS12]-hydrogen + (sulfur carrier)-SH + AH2 + 2 S-adenosyl-L-methionine = 3-methylsulfanyl-L-aspartate(89)-[ribosomal protein uS12]-hydrogen + (sulfur carrier)-H + 5'-deoxyadenosine + L-methionine + A + S-adenosyl-L-homocysteine + 2 H(+)</text>
        <dbReference type="Rhea" id="RHEA:37087"/>
        <dbReference type="Rhea" id="RHEA-COMP:10460"/>
        <dbReference type="Rhea" id="RHEA-COMP:10461"/>
        <dbReference type="Rhea" id="RHEA-COMP:14737"/>
        <dbReference type="Rhea" id="RHEA-COMP:14739"/>
        <dbReference type="ChEBI" id="CHEBI:13193"/>
        <dbReference type="ChEBI" id="CHEBI:15378"/>
        <dbReference type="ChEBI" id="CHEBI:17319"/>
        <dbReference type="ChEBI" id="CHEBI:17499"/>
        <dbReference type="ChEBI" id="CHEBI:29917"/>
        <dbReference type="ChEBI" id="CHEBI:29961"/>
        <dbReference type="ChEBI" id="CHEBI:57844"/>
        <dbReference type="ChEBI" id="CHEBI:57856"/>
        <dbReference type="ChEBI" id="CHEBI:59789"/>
        <dbReference type="ChEBI" id="CHEBI:64428"/>
        <dbReference type="ChEBI" id="CHEBI:73599"/>
        <dbReference type="EC" id="2.8.4.4"/>
    </reaction>
</comment>
<dbReference type="GO" id="GO:0035597">
    <property type="term" value="F:tRNA-2-methylthio-N(6)-dimethylallyladenosine(37) synthase activity"/>
    <property type="evidence" value="ECO:0007669"/>
    <property type="project" value="UniProtKB-EC"/>
</dbReference>
<evidence type="ECO:0000256" key="6">
    <source>
        <dbReference type="ARBA" id="ARBA00022723"/>
    </source>
</evidence>
<evidence type="ECO:0000256" key="10">
    <source>
        <dbReference type="HAMAP-Rule" id="MF_01865"/>
    </source>
</evidence>
<keyword evidence="7 10" id="KW-0408">Iron</keyword>
<dbReference type="EC" id="2.8.4.4" evidence="10"/>
<keyword evidence="14" id="KW-0687">Ribonucleoprotein</keyword>
<dbReference type="Pfam" id="PF00919">
    <property type="entry name" value="UPF0004"/>
    <property type="match status" value="1"/>
</dbReference>
<evidence type="ECO:0000259" key="12">
    <source>
        <dbReference type="PROSITE" id="PS51449"/>
    </source>
</evidence>
<feature type="binding site" evidence="10">
    <location>
        <position position="46"/>
    </location>
    <ligand>
        <name>[4Fe-4S] cluster</name>
        <dbReference type="ChEBI" id="CHEBI:49883"/>
        <label>1</label>
    </ligand>
</feature>
<dbReference type="InterPro" id="IPR002792">
    <property type="entry name" value="TRAM_dom"/>
</dbReference>
<dbReference type="SFLD" id="SFLDG01061">
    <property type="entry name" value="methylthiotransferase"/>
    <property type="match status" value="1"/>
</dbReference>
<gene>
    <name evidence="10 14" type="primary">rimO</name>
    <name evidence="14" type="ORF">IAC13_03775</name>
</gene>
<reference evidence="14" key="1">
    <citation type="submission" date="2020-10" db="EMBL/GenBank/DDBJ databases">
        <authorList>
            <person name="Gilroy R."/>
        </authorList>
    </citation>
    <scope>NUCLEOTIDE SEQUENCE</scope>
    <source>
        <strain evidence="14">E3-2379</strain>
    </source>
</reference>
<keyword evidence="5 10" id="KW-0949">S-adenosyl-L-methionine</keyword>
<dbReference type="FunFam" id="3.40.50.12160:FF:000003">
    <property type="entry name" value="CDK5 regulatory subunit-associated protein 1"/>
    <property type="match status" value="1"/>
</dbReference>
<keyword evidence="8 10" id="KW-0411">Iron-sulfur</keyword>
<feature type="binding site" evidence="10">
    <location>
        <position position="10"/>
    </location>
    <ligand>
        <name>[4Fe-4S] cluster</name>
        <dbReference type="ChEBI" id="CHEBI:49883"/>
        <label>1</label>
    </ligand>
</feature>
<comment type="function">
    <text evidence="1">Catalyzes the methylthiolation of N6-(dimethylallyl)adenosine (i(6)A), leading to the formation of 2-methylthio-N6-(dimethylallyl)adenosine (ms(2)i(6)A) at position 37 in tRNAs that read codons beginning with uridine.</text>
</comment>
<dbReference type="NCBIfam" id="TIGR00089">
    <property type="entry name" value="MiaB/RimO family radical SAM methylthiotransferase"/>
    <property type="match status" value="1"/>
</dbReference>
<feature type="binding site" evidence="10">
    <location>
        <position position="155"/>
    </location>
    <ligand>
        <name>[4Fe-4S] cluster</name>
        <dbReference type="ChEBI" id="CHEBI:49883"/>
        <label>2</label>
        <note>4Fe-4S-S-AdoMet</note>
    </ligand>
</feature>
<dbReference type="PROSITE" id="PS51918">
    <property type="entry name" value="RADICAL_SAM"/>
    <property type="match status" value="1"/>
</dbReference>
<keyword evidence="6 10" id="KW-0479">Metal-binding</keyword>
<dbReference type="InterPro" id="IPR058240">
    <property type="entry name" value="rSAM_sf"/>
</dbReference>
<dbReference type="GO" id="GO:0005829">
    <property type="term" value="C:cytosol"/>
    <property type="evidence" value="ECO:0007669"/>
    <property type="project" value="TreeGrafter"/>
</dbReference>
<evidence type="ECO:0000256" key="1">
    <source>
        <dbReference type="ARBA" id="ARBA00003234"/>
    </source>
</evidence>
<keyword evidence="2 10" id="KW-0004">4Fe-4S</keyword>
<dbReference type="InterPro" id="IPR020612">
    <property type="entry name" value="Methylthiotransferase_CS"/>
</dbReference>
<comment type="catalytic activity">
    <reaction evidence="9">
        <text>N(6)-dimethylallyladenosine(37) in tRNA + (sulfur carrier)-SH + AH2 + 2 S-adenosyl-L-methionine = 2-methylsulfanyl-N(6)-dimethylallyladenosine(37) in tRNA + (sulfur carrier)-H + 5'-deoxyadenosine + L-methionine + A + S-adenosyl-L-homocysteine + 2 H(+)</text>
        <dbReference type="Rhea" id="RHEA:37067"/>
        <dbReference type="Rhea" id="RHEA-COMP:10375"/>
        <dbReference type="Rhea" id="RHEA-COMP:10376"/>
        <dbReference type="Rhea" id="RHEA-COMP:14737"/>
        <dbReference type="Rhea" id="RHEA-COMP:14739"/>
        <dbReference type="ChEBI" id="CHEBI:13193"/>
        <dbReference type="ChEBI" id="CHEBI:15378"/>
        <dbReference type="ChEBI" id="CHEBI:17319"/>
        <dbReference type="ChEBI" id="CHEBI:17499"/>
        <dbReference type="ChEBI" id="CHEBI:29917"/>
        <dbReference type="ChEBI" id="CHEBI:57844"/>
        <dbReference type="ChEBI" id="CHEBI:57856"/>
        <dbReference type="ChEBI" id="CHEBI:59789"/>
        <dbReference type="ChEBI" id="CHEBI:64428"/>
        <dbReference type="ChEBI" id="CHEBI:74415"/>
        <dbReference type="ChEBI" id="CHEBI:74417"/>
        <dbReference type="EC" id="2.8.4.3"/>
    </reaction>
</comment>
<evidence type="ECO:0000256" key="2">
    <source>
        <dbReference type="ARBA" id="ARBA00022485"/>
    </source>
</evidence>
<evidence type="ECO:0000256" key="8">
    <source>
        <dbReference type="ARBA" id="ARBA00023014"/>
    </source>
</evidence>
<dbReference type="Gene3D" id="3.40.50.12160">
    <property type="entry name" value="Methylthiotransferase, N-terminal domain"/>
    <property type="match status" value="1"/>
</dbReference>
<dbReference type="CDD" id="cd01335">
    <property type="entry name" value="Radical_SAM"/>
    <property type="match status" value="1"/>
</dbReference>
<feature type="binding site" evidence="10">
    <location>
        <position position="162"/>
    </location>
    <ligand>
        <name>[4Fe-4S] cluster</name>
        <dbReference type="ChEBI" id="CHEBI:49883"/>
        <label>2</label>
        <note>4Fe-4S-S-AdoMet</note>
    </ligand>
</feature>
<feature type="domain" description="TRAM" evidence="11">
    <location>
        <begin position="374"/>
        <end position="442"/>
    </location>
</feature>
<keyword evidence="4 10" id="KW-0808">Transferase</keyword>
<dbReference type="Pfam" id="PF04055">
    <property type="entry name" value="Radical_SAM"/>
    <property type="match status" value="1"/>
</dbReference>
<dbReference type="NCBIfam" id="TIGR01125">
    <property type="entry name" value="30S ribosomal protein S12 methylthiotransferase RimO"/>
    <property type="match status" value="1"/>
</dbReference>
<dbReference type="GO" id="GO:0005840">
    <property type="term" value="C:ribosome"/>
    <property type="evidence" value="ECO:0007669"/>
    <property type="project" value="UniProtKB-KW"/>
</dbReference>
<evidence type="ECO:0000256" key="9">
    <source>
        <dbReference type="ARBA" id="ARBA00051425"/>
    </source>
</evidence>
<evidence type="ECO:0000313" key="15">
    <source>
        <dbReference type="Proteomes" id="UP000823618"/>
    </source>
</evidence>
<dbReference type="InterPro" id="IPR007197">
    <property type="entry name" value="rSAM"/>
</dbReference>
<dbReference type="InterPro" id="IPR013848">
    <property type="entry name" value="Methylthiotransferase_N"/>
</dbReference>
<comment type="cofactor">
    <cofactor evidence="10">
        <name>[4Fe-4S] cluster</name>
        <dbReference type="ChEBI" id="CHEBI:49883"/>
    </cofactor>
    <text evidence="10">Binds 2 [4Fe-4S] clusters. One cluster is coordinated with 3 cysteines and an exchangeable S-adenosyl-L-methionine.</text>
</comment>
<feature type="binding site" evidence="10">
    <location>
        <position position="80"/>
    </location>
    <ligand>
        <name>[4Fe-4S] cluster</name>
        <dbReference type="ChEBI" id="CHEBI:49883"/>
        <label>1</label>
    </ligand>
</feature>
<dbReference type="GO" id="GO:0035599">
    <property type="term" value="F:aspartic acid methylthiotransferase activity"/>
    <property type="evidence" value="ECO:0007669"/>
    <property type="project" value="TreeGrafter"/>
</dbReference>
<dbReference type="GO" id="GO:0103039">
    <property type="term" value="F:protein methylthiotransferase activity"/>
    <property type="evidence" value="ECO:0007669"/>
    <property type="project" value="UniProtKB-EC"/>
</dbReference>
<name>A0A9D9HZY9_9FIRM</name>
<feature type="domain" description="MTTase N-terminal" evidence="12">
    <location>
        <begin position="1"/>
        <end position="117"/>
    </location>
</feature>
<proteinExistence type="inferred from homology"/>
<dbReference type="GO" id="GO:0051539">
    <property type="term" value="F:4 iron, 4 sulfur cluster binding"/>
    <property type="evidence" value="ECO:0007669"/>
    <property type="project" value="UniProtKB-UniRule"/>
</dbReference>
<comment type="function">
    <text evidence="10">Catalyzes the methylthiolation of an aspartic acid residue of ribosomal protein uS12.</text>
</comment>
<dbReference type="HAMAP" id="MF_01865">
    <property type="entry name" value="MTTase_RimO"/>
    <property type="match status" value="1"/>
</dbReference>
<evidence type="ECO:0000256" key="5">
    <source>
        <dbReference type="ARBA" id="ARBA00022691"/>
    </source>
</evidence>
<dbReference type="SFLD" id="SFLDS00029">
    <property type="entry name" value="Radical_SAM"/>
    <property type="match status" value="1"/>
</dbReference>
<dbReference type="Gene3D" id="2.40.50.140">
    <property type="entry name" value="Nucleic acid-binding proteins"/>
    <property type="match status" value="1"/>
</dbReference>
<dbReference type="SFLD" id="SFLDG01082">
    <property type="entry name" value="B12-binding_domain_containing"/>
    <property type="match status" value="1"/>
</dbReference>
<dbReference type="InterPro" id="IPR005840">
    <property type="entry name" value="Ribosomal_uS12_MeSTrfase_RimO"/>
</dbReference>
<dbReference type="Pfam" id="PF18693">
    <property type="entry name" value="TRAM_2"/>
    <property type="match status" value="1"/>
</dbReference>
<dbReference type="PROSITE" id="PS51449">
    <property type="entry name" value="MTTASE_N"/>
    <property type="match status" value="1"/>
</dbReference>
<dbReference type="AlphaFoldDB" id="A0A9D9HZY9"/>
<dbReference type="FunFam" id="3.80.30.20:FF:000001">
    <property type="entry name" value="tRNA-2-methylthio-N(6)-dimethylallyladenosine synthase 2"/>
    <property type="match status" value="1"/>
</dbReference>
<comment type="subcellular location">
    <subcellularLocation>
        <location evidence="10">Cytoplasm</location>
    </subcellularLocation>
</comment>
<dbReference type="SMART" id="SM00729">
    <property type="entry name" value="Elp3"/>
    <property type="match status" value="1"/>
</dbReference>
<dbReference type="FunFam" id="2.40.50.140:FF:000210">
    <property type="entry name" value="Ribosomal protein S12 methylthiotransferase RimO"/>
    <property type="match status" value="1"/>
</dbReference>
<protein>
    <recommendedName>
        <fullName evidence="10">Ribosomal protein uS12 methylthiotransferase RimO</fullName>
        <shortName evidence="10">uS12 MTTase</shortName>
        <shortName evidence="10">uS12 methylthiotransferase</shortName>
        <ecNumber evidence="10">2.8.4.4</ecNumber>
    </recommendedName>
    <alternativeName>
        <fullName evidence="10">Ribosomal protein uS12 (aspartate-C(3))-methylthiotransferase</fullName>
    </alternativeName>
    <alternativeName>
        <fullName evidence="10">Ribosome maturation factor RimO</fullName>
    </alternativeName>
</protein>
<dbReference type="SFLD" id="SFLDF00274">
    <property type="entry name" value="ribosomal_protein_S12_methylth"/>
    <property type="match status" value="1"/>
</dbReference>
<dbReference type="InterPro" id="IPR006638">
    <property type="entry name" value="Elp3/MiaA/NifB-like_rSAM"/>
</dbReference>
<evidence type="ECO:0000256" key="4">
    <source>
        <dbReference type="ARBA" id="ARBA00022679"/>
    </source>
</evidence>
<feature type="binding site" evidence="10">
    <location>
        <position position="159"/>
    </location>
    <ligand>
        <name>[4Fe-4S] cluster</name>
        <dbReference type="ChEBI" id="CHEBI:49883"/>
        <label>2</label>
        <note>4Fe-4S-S-AdoMet</note>
    </ligand>
</feature>
<comment type="caution">
    <text evidence="14">The sequence shown here is derived from an EMBL/GenBank/DDBJ whole genome shotgun (WGS) entry which is preliminary data.</text>
</comment>
<evidence type="ECO:0000259" key="13">
    <source>
        <dbReference type="PROSITE" id="PS51918"/>
    </source>
</evidence>
<dbReference type="Proteomes" id="UP000823618">
    <property type="component" value="Unassembled WGS sequence"/>
</dbReference>
<dbReference type="InterPro" id="IPR038135">
    <property type="entry name" value="Methylthiotransferase_N_sf"/>
</dbReference>
<evidence type="ECO:0000256" key="3">
    <source>
        <dbReference type="ARBA" id="ARBA00022490"/>
    </source>
</evidence>
<dbReference type="PROSITE" id="PS01278">
    <property type="entry name" value="MTTASE_RADICAL"/>
    <property type="match status" value="1"/>
</dbReference>
<evidence type="ECO:0000259" key="11">
    <source>
        <dbReference type="PROSITE" id="PS50926"/>
    </source>
</evidence>
<dbReference type="InterPro" id="IPR005839">
    <property type="entry name" value="Methylthiotransferase"/>
</dbReference>
<reference evidence="14" key="2">
    <citation type="journal article" date="2021" name="PeerJ">
        <title>Extensive microbial diversity within the chicken gut microbiome revealed by metagenomics and culture.</title>
        <authorList>
            <person name="Gilroy R."/>
            <person name="Ravi A."/>
            <person name="Getino M."/>
            <person name="Pursley I."/>
            <person name="Horton D.L."/>
            <person name="Alikhan N.F."/>
            <person name="Baker D."/>
            <person name="Gharbi K."/>
            <person name="Hall N."/>
            <person name="Watson M."/>
            <person name="Adriaenssens E.M."/>
            <person name="Foster-Nyarko E."/>
            <person name="Jarju S."/>
            <person name="Secka A."/>
            <person name="Antonio M."/>
            <person name="Oren A."/>
            <person name="Chaudhuri R.R."/>
            <person name="La Ragione R."/>
            <person name="Hildebrand F."/>
            <person name="Pallen M.J."/>
        </authorList>
    </citation>
    <scope>NUCLEOTIDE SEQUENCE</scope>
    <source>
        <strain evidence="14">E3-2379</strain>
    </source>
</reference>
<organism evidence="14 15">
    <name type="scientific">Candidatus Scybalomonas excrementavium</name>
    <dbReference type="NCBI Taxonomy" id="2840943"/>
    <lineage>
        <taxon>Bacteria</taxon>
        <taxon>Bacillati</taxon>
        <taxon>Bacillota</taxon>
        <taxon>Clostridia</taxon>
        <taxon>Lachnospirales</taxon>
        <taxon>Lachnospiraceae</taxon>
        <taxon>Lachnospiraceae incertae sedis</taxon>
        <taxon>Candidatus Scybalomonas</taxon>
    </lineage>
</organism>
<dbReference type="EMBL" id="JADIML010000105">
    <property type="protein sequence ID" value="MBO8463032.1"/>
    <property type="molecule type" value="Genomic_DNA"/>
</dbReference>
<keyword evidence="3 10" id="KW-0963">Cytoplasm</keyword>
<dbReference type="InterPro" id="IPR012340">
    <property type="entry name" value="NA-bd_OB-fold"/>
</dbReference>
<dbReference type="PROSITE" id="PS50926">
    <property type="entry name" value="TRAM"/>
    <property type="match status" value="1"/>
</dbReference>
<accession>A0A9D9HZY9</accession>
<dbReference type="InterPro" id="IPR023404">
    <property type="entry name" value="rSAM_horseshoe"/>
</dbReference>